<dbReference type="InterPro" id="IPR016208">
    <property type="entry name" value="Ald_Oxase/xanthine_DH-like"/>
</dbReference>
<dbReference type="InterPro" id="IPR000674">
    <property type="entry name" value="Ald_Oxase/Xan_DH_a/b"/>
</dbReference>
<sequence>MTEAKLTMDAPFEHSLLDDAPKPRVGTPLDRIEGPLKVSGRARYAAEHFLPDMAYGVLVRAPFGSGTVTRLDADAARAMPGVIAVIDSDLLIRNGGDFGGSAAPPQGVRDVVYFGQPIALAVADSFEHARAAALAVRVDHEARPGIYDLEAALDRAEPPTDDIFGLFLIHTEQGDVETAIAQADTVIDEVWTTPSHSHAAMEPHAAVAEWDGQRLTLQASYQSPVVSRDQLATALGLDATQIRILSPYVGGGFGGKLGLMPEAAAAAIAARELGRPVKVVMARQTVFEATGRRPATHQRLRLGADSDGRLTAIAHETITDQLEGETFFEPAGIATHVLYAAPNRVVDHKVARVNKLLGVSMRAPGEAVGQLSLECAMDELAERLGIDPVELRLRNEPDRHPELDIPFSSRSLADCLRTGAERFGWSNRSVVPASRREGEWLIGHGMAASVRGNLFGPSQARVRIGADGRITIETEMTDIGTGTYTILAQIAADLLGVAMSDVDVRLGDTDLPTSAGSGGSWGATTAGSAVYAACLELRDLLADAAGVPVAEARFADGMLTARGQARTLGDLAGAGMAVDGSVAPGQSNGAFSQASYGAHFCEVRVNATTGETRVARWSSVLAAGRILNPKTATSQAIGGIVFGIGAALTEEQVHDSRSGKVVNRDLGEYHVPVHADIPDIDVLFLDERDHAANPLLAKGVGELGVCGAGAAVANAIYNATGVRIRDFPCTLDKLLDGLPAA</sequence>
<evidence type="ECO:0000313" key="3">
    <source>
        <dbReference type="Proteomes" id="UP001427805"/>
    </source>
</evidence>
<dbReference type="Gene3D" id="3.30.365.10">
    <property type="entry name" value="Aldehyde oxidase/xanthine dehydrogenase, molybdopterin binding domain"/>
    <property type="match status" value="4"/>
</dbReference>
<evidence type="ECO:0000259" key="1">
    <source>
        <dbReference type="SMART" id="SM01008"/>
    </source>
</evidence>
<dbReference type="Pfam" id="PF20256">
    <property type="entry name" value="MoCoBD_2"/>
    <property type="match status" value="1"/>
</dbReference>
<feature type="domain" description="Aldehyde oxidase/xanthine dehydrogenase a/b hammerhead" evidence="1">
    <location>
        <begin position="39"/>
        <end position="144"/>
    </location>
</feature>
<dbReference type="Gene3D" id="3.90.1170.50">
    <property type="entry name" value="Aldehyde oxidase/xanthine dehydrogenase, a/b hammerhead"/>
    <property type="match status" value="1"/>
</dbReference>
<dbReference type="SMART" id="SM01008">
    <property type="entry name" value="Ald_Xan_dh_C"/>
    <property type="match status" value="1"/>
</dbReference>
<dbReference type="PANTHER" id="PTHR11908:SF123">
    <property type="entry name" value="ALDEHYDE OXIDOREDUCTASE MOLYBDENUM-BINDING SUBUNIT PAOC"/>
    <property type="match status" value="1"/>
</dbReference>
<dbReference type="SUPFAM" id="SSF54665">
    <property type="entry name" value="CO dehydrogenase molybdoprotein N-domain-like"/>
    <property type="match status" value="1"/>
</dbReference>
<dbReference type="SUPFAM" id="SSF56003">
    <property type="entry name" value="Molybdenum cofactor-binding domain"/>
    <property type="match status" value="1"/>
</dbReference>
<dbReference type="Proteomes" id="UP001427805">
    <property type="component" value="Unassembled WGS sequence"/>
</dbReference>
<dbReference type="RefSeq" id="WP_346247015.1">
    <property type="nucleotide sequence ID" value="NZ_JBDIZK010000007.1"/>
</dbReference>
<reference evidence="2 3" key="1">
    <citation type="submission" date="2024-05" db="EMBL/GenBank/DDBJ databases">
        <title>Sphingomonas sp. HF-S3 16S ribosomal RNA gene Genome sequencing and assembly.</title>
        <authorList>
            <person name="Lee H."/>
        </authorList>
    </citation>
    <scope>NUCLEOTIDE SEQUENCE [LARGE SCALE GENOMIC DNA]</scope>
    <source>
        <strain evidence="2 3">HF-S3</strain>
    </source>
</reference>
<proteinExistence type="predicted"/>
<dbReference type="InterPro" id="IPR036856">
    <property type="entry name" value="Ald_Oxase/Xan_DH_a/b_sf"/>
</dbReference>
<keyword evidence="3" id="KW-1185">Reference proteome</keyword>
<gene>
    <name evidence="2" type="ORF">TPR58_12555</name>
</gene>
<organism evidence="2 3">
    <name type="scientific">Sphingomonas rustica</name>
    <dbReference type="NCBI Taxonomy" id="3103142"/>
    <lineage>
        <taxon>Bacteria</taxon>
        <taxon>Pseudomonadati</taxon>
        <taxon>Pseudomonadota</taxon>
        <taxon>Alphaproteobacteria</taxon>
        <taxon>Sphingomonadales</taxon>
        <taxon>Sphingomonadaceae</taxon>
        <taxon>Sphingomonas</taxon>
    </lineage>
</organism>
<evidence type="ECO:0000313" key="2">
    <source>
        <dbReference type="EMBL" id="MEN3747999.1"/>
    </source>
</evidence>
<comment type="caution">
    <text evidence="2">The sequence shown here is derived from an EMBL/GenBank/DDBJ whole genome shotgun (WGS) entry which is preliminary data.</text>
</comment>
<accession>A0ABV0B8V4</accession>
<dbReference type="InterPro" id="IPR008274">
    <property type="entry name" value="AldOxase/xan_DH_MoCoBD1"/>
</dbReference>
<protein>
    <submittedName>
        <fullName evidence="2">Xanthine dehydrogenase family protein molybdopterin-binding subunit</fullName>
    </submittedName>
</protein>
<name>A0ABV0B8V4_9SPHN</name>
<dbReference type="InterPro" id="IPR037165">
    <property type="entry name" value="AldOxase/xan_DH_Mopterin-bd_sf"/>
</dbReference>
<dbReference type="Pfam" id="PF02738">
    <property type="entry name" value="MoCoBD_1"/>
    <property type="match status" value="1"/>
</dbReference>
<dbReference type="PANTHER" id="PTHR11908">
    <property type="entry name" value="XANTHINE DEHYDROGENASE"/>
    <property type="match status" value="1"/>
</dbReference>
<dbReference type="Pfam" id="PF01315">
    <property type="entry name" value="Ald_Xan_dh_C"/>
    <property type="match status" value="1"/>
</dbReference>
<dbReference type="InterPro" id="IPR046867">
    <property type="entry name" value="AldOxase/xan_DH_MoCoBD2"/>
</dbReference>
<dbReference type="EMBL" id="JBDIZK010000007">
    <property type="protein sequence ID" value="MEN3747999.1"/>
    <property type="molecule type" value="Genomic_DNA"/>
</dbReference>